<evidence type="ECO:0000256" key="4">
    <source>
        <dbReference type="ARBA" id="ARBA00022842"/>
    </source>
</evidence>
<dbReference type="InterPro" id="IPR006439">
    <property type="entry name" value="HAD-SF_hydro_IA"/>
</dbReference>
<feature type="binding site" evidence="12">
    <location>
        <position position="171"/>
    </location>
    <ligand>
        <name>Mg(2+)</name>
        <dbReference type="ChEBI" id="CHEBI:18420"/>
    </ligand>
</feature>
<feature type="binding site" evidence="12">
    <location>
        <position position="10"/>
    </location>
    <ligand>
        <name>Mg(2+)</name>
        <dbReference type="ChEBI" id="CHEBI:18420"/>
    </ligand>
</feature>
<dbReference type="EMBL" id="CP013920">
    <property type="protein sequence ID" value="AMA64811.1"/>
    <property type="molecule type" value="Genomic_DNA"/>
</dbReference>
<dbReference type="Gene3D" id="1.10.150.240">
    <property type="entry name" value="Putative phosphatase, domain 2"/>
    <property type="match status" value="1"/>
</dbReference>
<dbReference type="PATRIC" id="fig|634113.3.peg.220"/>
<dbReference type="KEGG" id="asy:AUT07_00228"/>
<evidence type="ECO:0000256" key="5">
    <source>
        <dbReference type="ARBA" id="ARBA00023235"/>
    </source>
</evidence>
<protein>
    <recommendedName>
        <fullName evidence="9">Beta-phosphoglucomutase</fullName>
        <ecNumber evidence="8">5.4.2.6</ecNumber>
    </recommendedName>
</protein>
<dbReference type="STRING" id="634113.AUT07_00228"/>
<dbReference type="AlphaFoldDB" id="A0A109QEF8"/>
<dbReference type="InterPro" id="IPR036412">
    <property type="entry name" value="HAD-like_sf"/>
</dbReference>
<dbReference type="InterPro" id="IPR041492">
    <property type="entry name" value="HAD_2"/>
</dbReference>
<proteinExistence type="inferred from homology"/>
<evidence type="ECO:0000256" key="10">
    <source>
        <dbReference type="PIRSR" id="PIRSR610972-1"/>
    </source>
</evidence>
<dbReference type="InterPro" id="IPR023198">
    <property type="entry name" value="PGP-like_dom2"/>
</dbReference>
<evidence type="ECO:0000256" key="3">
    <source>
        <dbReference type="ARBA" id="ARBA00022723"/>
    </source>
</evidence>
<dbReference type="GO" id="GO:0000287">
    <property type="term" value="F:magnesium ion binding"/>
    <property type="evidence" value="ECO:0007669"/>
    <property type="project" value="InterPro"/>
</dbReference>
<dbReference type="NCBIfam" id="TIGR01509">
    <property type="entry name" value="HAD-SF-IA-v3"/>
    <property type="match status" value="1"/>
</dbReference>
<evidence type="ECO:0000256" key="12">
    <source>
        <dbReference type="PIRSR" id="PIRSR610972-3"/>
    </source>
</evidence>
<evidence type="ECO:0000256" key="6">
    <source>
        <dbReference type="ARBA" id="ARBA00023277"/>
    </source>
</evidence>
<feature type="binding site" evidence="11">
    <location>
        <position position="146"/>
    </location>
    <ligand>
        <name>substrate</name>
    </ligand>
</feature>
<feature type="site" description="Important for catalytic activity and assists the phosphoryl transfer reaction to Asp8 by balancing charge and orienting the reacting groups" evidence="13">
    <location>
        <position position="115"/>
    </location>
</feature>
<keyword evidence="6" id="KW-0119">Carbohydrate metabolism</keyword>
<dbReference type="OrthoDB" id="9800058at2"/>
<reference evidence="14 15" key="1">
    <citation type="submission" date="2016-01" db="EMBL/GenBank/DDBJ databases">
        <title>Genome sequence of Ca. Arsenophonus lipopteni, the exclusive symbiont of a blood sucking fly Lipoptena cervi (Diptera: Hippoboscidae).</title>
        <authorList>
            <person name="Novakova E."/>
            <person name="Hypsa V."/>
            <person name="Nguyen P."/>
            <person name="Husnik F."/>
            <person name="Darby A.C."/>
        </authorList>
    </citation>
    <scope>NUCLEOTIDE SEQUENCE [LARGE SCALE GENOMIC DNA]</scope>
    <source>
        <strain evidence="14 15">CB</strain>
    </source>
</reference>
<dbReference type="CDD" id="cd02598">
    <property type="entry name" value="HAD_BPGM"/>
    <property type="match status" value="1"/>
</dbReference>
<dbReference type="Pfam" id="PF13419">
    <property type="entry name" value="HAD_2"/>
    <property type="match status" value="1"/>
</dbReference>
<keyword evidence="5 14" id="KW-0413">Isomerase</keyword>
<feature type="binding site" evidence="11">
    <location>
        <position position="77"/>
    </location>
    <ligand>
        <name>substrate</name>
    </ligand>
</feature>
<feature type="active site" description="Nucleophile" evidence="10">
    <location>
        <position position="8"/>
    </location>
</feature>
<dbReference type="Gene3D" id="3.40.50.1000">
    <property type="entry name" value="HAD superfamily/HAD-like"/>
    <property type="match status" value="1"/>
</dbReference>
<gene>
    <name evidence="14" type="primary">yvdM</name>
    <name evidence="14" type="ORF">AUT07_00228</name>
</gene>
<dbReference type="EC" id="5.4.2.6" evidence="8"/>
<comment type="similarity">
    <text evidence="1">Belongs to the HAD-like hydrolase superfamily. CbbY/CbbZ/Gph/YieH family.</text>
</comment>
<dbReference type="NCBIfam" id="TIGR02009">
    <property type="entry name" value="PGMB-YQAB-SF"/>
    <property type="match status" value="1"/>
</dbReference>
<keyword evidence="4 12" id="KW-0460">Magnesium</keyword>
<feature type="binding site" evidence="11">
    <location>
        <begin position="43"/>
        <end position="48"/>
    </location>
    <ligand>
        <name>substrate</name>
    </ligand>
</feature>
<dbReference type="NCBIfam" id="TIGR01990">
    <property type="entry name" value="bPGM"/>
    <property type="match status" value="1"/>
</dbReference>
<evidence type="ECO:0000256" key="2">
    <source>
        <dbReference type="ARBA" id="ARBA00022553"/>
    </source>
</evidence>
<keyword evidence="3 12" id="KW-0479">Metal-binding</keyword>
<evidence type="ECO:0000256" key="13">
    <source>
        <dbReference type="PIRSR" id="PIRSR610972-4"/>
    </source>
</evidence>
<sequence>MKKGMIFDLDGVIVNTTFYHFKAWQYLAKQINIYFDISFNENLKGISRIESLEKILIYGDKEKIFNTTEKYILMAKKNDYYVKLLSKLSKRDIFPGVLDFIKQTRKKKIPCAIASASKNATLILERLNIKDYFNVIVDPYSVTNSKPNPEIFLMAANLINILPSEAIGFEDSQAGIDGLNKANIFSVGISSENNLVGAKLLVNSFKKINFEQLIMV</sequence>
<feature type="binding site" evidence="11">
    <location>
        <position position="24"/>
    </location>
    <ligand>
        <name>substrate</name>
    </ligand>
</feature>
<dbReference type="InterPro" id="IPR010976">
    <property type="entry name" value="B-phosphoglucomutase_hydrolase"/>
</dbReference>
<dbReference type="Proteomes" id="UP000069926">
    <property type="component" value="Chromosome"/>
</dbReference>
<feature type="binding site" evidence="12">
    <location>
        <position position="170"/>
    </location>
    <ligand>
        <name>Mg(2+)</name>
        <dbReference type="ChEBI" id="CHEBI:18420"/>
    </ligand>
</feature>
<accession>A0A109QEF8</accession>
<name>A0A109QEF8_9GAMM</name>
<dbReference type="InterPro" id="IPR023214">
    <property type="entry name" value="HAD_sf"/>
</dbReference>
<feature type="binding site" evidence="11">
    <location>
        <position position="51"/>
    </location>
    <ligand>
        <name>substrate</name>
    </ligand>
</feature>
<evidence type="ECO:0000256" key="1">
    <source>
        <dbReference type="ARBA" id="ARBA00006171"/>
    </source>
</evidence>
<dbReference type="GO" id="GO:0005975">
    <property type="term" value="P:carbohydrate metabolic process"/>
    <property type="evidence" value="ECO:0007669"/>
    <property type="project" value="InterPro"/>
</dbReference>
<feature type="binding site" evidence="11">
    <location>
        <begin position="115"/>
        <end position="119"/>
    </location>
    <ligand>
        <name>substrate</name>
    </ligand>
</feature>
<dbReference type="InterPro" id="IPR010972">
    <property type="entry name" value="Beta-PGM"/>
</dbReference>
<dbReference type="SUPFAM" id="SSF56784">
    <property type="entry name" value="HAD-like"/>
    <property type="match status" value="1"/>
</dbReference>
<keyword evidence="15" id="KW-1185">Reference proteome</keyword>
<evidence type="ECO:0000256" key="9">
    <source>
        <dbReference type="ARBA" id="ARBA00044991"/>
    </source>
</evidence>
<keyword evidence="2" id="KW-0597">Phosphoprotein</keyword>
<dbReference type="InterPro" id="IPR051600">
    <property type="entry name" value="Beta-PGM-like"/>
</dbReference>
<feature type="site" description="Important for catalytic activity and assists the phosphoryl transfer reaction to Asp8 by balancing charge and orienting the reacting groups" evidence="13">
    <location>
        <position position="146"/>
    </location>
</feature>
<feature type="active site" description="Proton donor/acceptor" evidence="10">
    <location>
        <position position="10"/>
    </location>
</feature>
<dbReference type="SFLD" id="SFLDG01129">
    <property type="entry name" value="C1.5:_HAD__Beta-PGM__Phosphata"/>
    <property type="match status" value="1"/>
</dbReference>
<evidence type="ECO:0000313" key="14">
    <source>
        <dbReference type="EMBL" id="AMA64811.1"/>
    </source>
</evidence>
<dbReference type="PANTHER" id="PTHR46193:SF18">
    <property type="entry name" value="HEXITOL PHOSPHATASE B"/>
    <property type="match status" value="1"/>
</dbReference>
<dbReference type="PANTHER" id="PTHR46193">
    <property type="entry name" value="6-PHOSPHOGLUCONATE PHOSPHATASE"/>
    <property type="match status" value="1"/>
</dbReference>
<evidence type="ECO:0000256" key="8">
    <source>
        <dbReference type="ARBA" id="ARBA00044968"/>
    </source>
</evidence>
<evidence type="ECO:0000313" key="15">
    <source>
        <dbReference type="Proteomes" id="UP000069926"/>
    </source>
</evidence>
<comment type="cofactor">
    <cofactor evidence="12">
        <name>Mg(2+)</name>
        <dbReference type="ChEBI" id="CHEBI:18420"/>
    </cofactor>
    <text evidence="12">Binds 2 magnesium ions per subunit.</text>
</comment>
<evidence type="ECO:0000256" key="11">
    <source>
        <dbReference type="PIRSR" id="PIRSR610972-2"/>
    </source>
</evidence>
<feature type="binding site" evidence="11">
    <location>
        <begin position="8"/>
        <end position="10"/>
    </location>
    <ligand>
        <name>substrate</name>
    </ligand>
</feature>
<dbReference type="GO" id="GO:0008801">
    <property type="term" value="F:beta-phosphoglucomutase activity"/>
    <property type="evidence" value="ECO:0007669"/>
    <property type="project" value="UniProtKB-EC"/>
</dbReference>
<organism evidence="14 15">
    <name type="scientific">Candidatus Arsenophonus lipoptenae</name>
    <dbReference type="NCBI Taxonomy" id="634113"/>
    <lineage>
        <taxon>Bacteria</taxon>
        <taxon>Pseudomonadati</taxon>
        <taxon>Pseudomonadota</taxon>
        <taxon>Gammaproteobacteria</taxon>
        <taxon>Enterobacterales</taxon>
        <taxon>Morganellaceae</taxon>
        <taxon>Arsenophonus</taxon>
    </lineage>
</organism>
<comment type="catalytic activity">
    <reaction evidence="7">
        <text>beta-D-glucose 1-phosphate = beta-D-glucose 6-phosphate</text>
        <dbReference type="Rhea" id="RHEA:20113"/>
        <dbReference type="ChEBI" id="CHEBI:57684"/>
        <dbReference type="ChEBI" id="CHEBI:58247"/>
        <dbReference type="EC" id="5.4.2.6"/>
    </reaction>
</comment>
<evidence type="ECO:0000256" key="7">
    <source>
        <dbReference type="ARBA" id="ARBA00044926"/>
    </source>
</evidence>
<feature type="binding site" evidence="12">
    <location>
        <position position="8"/>
    </location>
    <ligand>
        <name>Mg(2+)</name>
        <dbReference type="ChEBI" id="CHEBI:18420"/>
    </ligand>
</feature>
<dbReference type="RefSeq" id="WP_066283082.1">
    <property type="nucleotide sequence ID" value="NZ_CP013920.1"/>
</dbReference>
<dbReference type="SFLD" id="SFLDS00003">
    <property type="entry name" value="Haloacid_Dehalogenase"/>
    <property type="match status" value="1"/>
</dbReference>